<evidence type="ECO:0000313" key="6">
    <source>
        <dbReference type="Proteomes" id="UP001571581"/>
    </source>
</evidence>
<evidence type="ECO:0000256" key="1">
    <source>
        <dbReference type="ARBA" id="ARBA00006739"/>
    </source>
</evidence>
<feature type="domain" description="Glycosyltransferase 2-like" evidence="4">
    <location>
        <begin position="42"/>
        <end position="142"/>
    </location>
</feature>
<organism evidence="5 6">
    <name type="scientific">Leptotrichia hongkongensis</name>
    <dbReference type="NCBI Taxonomy" id="554406"/>
    <lineage>
        <taxon>Bacteria</taxon>
        <taxon>Fusobacteriati</taxon>
        <taxon>Fusobacteriota</taxon>
        <taxon>Fusobacteriia</taxon>
        <taxon>Fusobacteriales</taxon>
        <taxon>Leptotrichiaceae</taxon>
        <taxon>Leptotrichia</taxon>
    </lineage>
</organism>
<dbReference type="InterPro" id="IPR029044">
    <property type="entry name" value="Nucleotide-diphossugar_trans"/>
</dbReference>
<evidence type="ECO:0000313" key="5">
    <source>
        <dbReference type="EMBL" id="MFA3799336.1"/>
    </source>
</evidence>
<accession>A0ABV4S5C1</accession>
<keyword evidence="2" id="KW-0328">Glycosyltransferase</keyword>
<name>A0ABV4S5C1_9FUSO</name>
<keyword evidence="6" id="KW-1185">Reference proteome</keyword>
<dbReference type="PANTHER" id="PTHR43179">
    <property type="entry name" value="RHAMNOSYLTRANSFERASE WBBL"/>
    <property type="match status" value="1"/>
</dbReference>
<proteinExistence type="inferred from homology"/>
<reference evidence="5 6" key="1">
    <citation type="submission" date="2024-07" db="EMBL/GenBank/DDBJ databases">
        <authorList>
            <person name="Li X.-J."/>
            <person name="Wang X."/>
        </authorList>
    </citation>
    <scope>NUCLEOTIDE SEQUENCE [LARGE SCALE GENOMIC DNA]</scope>
    <source>
        <strain evidence="5 6">DSM 23441</strain>
    </source>
</reference>
<dbReference type="CDD" id="cd02526">
    <property type="entry name" value="GT2_RfbF_like"/>
    <property type="match status" value="1"/>
</dbReference>
<dbReference type="PANTHER" id="PTHR43179:SF12">
    <property type="entry name" value="GALACTOFURANOSYLTRANSFERASE GLFT2"/>
    <property type="match status" value="1"/>
</dbReference>
<dbReference type="SUPFAM" id="SSF53448">
    <property type="entry name" value="Nucleotide-diphospho-sugar transferases"/>
    <property type="match status" value="1"/>
</dbReference>
<dbReference type="EMBL" id="JBGORW010000004">
    <property type="protein sequence ID" value="MFA3799336.1"/>
    <property type="molecule type" value="Genomic_DNA"/>
</dbReference>
<dbReference type="RefSeq" id="WP_372582642.1">
    <property type="nucleotide sequence ID" value="NZ_JBGORW010000004.1"/>
</dbReference>
<dbReference type="Gene3D" id="3.90.550.10">
    <property type="entry name" value="Spore Coat Polysaccharide Biosynthesis Protein SpsA, Chain A"/>
    <property type="match status" value="1"/>
</dbReference>
<dbReference type="Proteomes" id="UP001571581">
    <property type="component" value="Unassembled WGS sequence"/>
</dbReference>
<protein>
    <submittedName>
        <fullName evidence="5">Glycosyltransferase family 2 protein</fullName>
    </submittedName>
</protein>
<evidence type="ECO:0000256" key="2">
    <source>
        <dbReference type="ARBA" id="ARBA00022676"/>
    </source>
</evidence>
<evidence type="ECO:0000256" key="3">
    <source>
        <dbReference type="ARBA" id="ARBA00022679"/>
    </source>
</evidence>
<dbReference type="InterPro" id="IPR001173">
    <property type="entry name" value="Glyco_trans_2-like"/>
</dbReference>
<keyword evidence="3" id="KW-0808">Transferase</keyword>
<evidence type="ECO:0000259" key="4">
    <source>
        <dbReference type="Pfam" id="PF00535"/>
    </source>
</evidence>
<dbReference type="Pfam" id="PF00535">
    <property type="entry name" value="Glycos_transf_2"/>
    <property type="match status" value="1"/>
</dbReference>
<gene>
    <name evidence="5" type="ORF">ACEG17_03955</name>
</gene>
<comment type="similarity">
    <text evidence="1">Belongs to the glycosyltransferase 2 family.</text>
</comment>
<sequence length="296" mass="35676">MERITTNLTNKRTKIMKIPATVIWYNPDDENIKNIRTYIDYVEKLYIIDNSKENNKKLADSLNNLKTEYIYNDKNLGIAKALNLACEKAVNDNFEWILTMDQDSSFDSNSIKSYFRTFEKMTKNNVGIISPRHILKNDIDKSSDDNESVEIDHVMTSGNLLNLKIWEEIGKFDENLFIDEVDSEICFRIIESGYKVIQLNKIRMFHELGNLEKRNFFTRKISVLNHNHIRKYYIMRNKFYMLKKYKKYRLRYIYYILNDFFKVIFYEKDKLRKLKYMFKGITDFMKNKMGELDDRK</sequence>
<comment type="caution">
    <text evidence="5">The sequence shown here is derived from an EMBL/GenBank/DDBJ whole genome shotgun (WGS) entry which is preliminary data.</text>
</comment>